<dbReference type="GO" id="GO:0005886">
    <property type="term" value="C:plasma membrane"/>
    <property type="evidence" value="ECO:0007669"/>
    <property type="project" value="UniProtKB-SubCell"/>
</dbReference>
<keyword evidence="4 7" id="KW-1133">Transmembrane helix</keyword>
<feature type="region of interest" description="Disordered" evidence="6">
    <location>
        <begin position="100"/>
        <end position="124"/>
    </location>
</feature>
<dbReference type="Proteomes" id="UP000267536">
    <property type="component" value="Unassembled WGS sequence"/>
</dbReference>
<feature type="compositionally biased region" description="Basic and acidic residues" evidence="6">
    <location>
        <begin position="100"/>
        <end position="117"/>
    </location>
</feature>
<evidence type="ECO:0000256" key="2">
    <source>
        <dbReference type="ARBA" id="ARBA00022475"/>
    </source>
</evidence>
<feature type="region of interest" description="Disordered" evidence="6">
    <location>
        <begin position="55"/>
        <end position="85"/>
    </location>
</feature>
<evidence type="ECO:0000256" key="7">
    <source>
        <dbReference type="SAM" id="Phobius"/>
    </source>
</evidence>
<dbReference type="InterPro" id="IPR027379">
    <property type="entry name" value="CLS_N"/>
</dbReference>
<dbReference type="EMBL" id="RKMH01000010">
    <property type="protein sequence ID" value="RPA59099.1"/>
    <property type="molecule type" value="Genomic_DNA"/>
</dbReference>
<reference evidence="9 10" key="1">
    <citation type="submission" date="2018-11" db="EMBL/GenBank/DDBJ databases">
        <title>Draft genome sequence of Gordonia sp. RS15-1S isolated from rice stems.</title>
        <authorList>
            <person name="Muangham S."/>
        </authorList>
    </citation>
    <scope>NUCLEOTIDE SEQUENCE [LARGE SCALE GENOMIC DNA]</scope>
    <source>
        <strain evidence="9 10">RS15-1S</strain>
    </source>
</reference>
<organism evidence="9 10">
    <name type="scientific">Gordonia oryzae</name>
    <dbReference type="NCBI Taxonomy" id="2487349"/>
    <lineage>
        <taxon>Bacteria</taxon>
        <taxon>Bacillati</taxon>
        <taxon>Actinomycetota</taxon>
        <taxon>Actinomycetes</taxon>
        <taxon>Mycobacteriales</taxon>
        <taxon>Gordoniaceae</taxon>
        <taxon>Gordonia</taxon>
    </lineage>
</organism>
<evidence type="ECO:0000313" key="9">
    <source>
        <dbReference type="EMBL" id="RPA59099.1"/>
    </source>
</evidence>
<accession>A0A3N4G8N6</accession>
<dbReference type="AlphaFoldDB" id="A0A3N4G8N6"/>
<keyword evidence="5 7" id="KW-0472">Membrane</keyword>
<comment type="subcellular location">
    <subcellularLocation>
        <location evidence="1">Cell membrane</location>
        <topology evidence="1">Multi-pass membrane protein</topology>
    </subcellularLocation>
</comment>
<keyword evidence="10" id="KW-1185">Reference proteome</keyword>
<evidence type="ECO:0000256" key="4">
    <source>
        <dbReference type="ARBA" id="ARBA00022989"/>
    </source>
</evidence>
<evidence type="ECO:0000313" key="10">
    <source>
        <dbReference type="Proteomes" id="UP000267536"/>
    </source>
</evidence>
<gene>
    <name evidence="9" type="ORF">EF294_14635</name>
</gene>
<dbReference type="Pfam" id="PF13396">
    <property type="entry name" value="PLDc_N"/>
    <property type="match status" value="1"/>
</dbReference>
<comment type="caution">
    <text evidence="9">The sequence shown here is derived from an EMBL/GenBank/DDBJ whole genome shotgun (WGS) entry which is preliminary data.</text>
</comment>
<protein>
    <recommendedName>
        <fullName evidence="8">Cardiolipin synthase N-terminal domain-containing protein</fullName>
    </recommendedName>
</protein>
<keyword evidence="2" id="KW-1003">Cell membrane</keyword>
<sequence length="124" mass="13726">MPYLGLFTLLVLIAALVDIISTDDALVRGLPKVAWVLLVIVLPLVGALVWIGWGRPMSSDRPRRANSGAAADFPEYDRPGRYVPADPEADRAFLQSLRDRAEEQRRIAREQERRARGADGGTDT</sequence>
<evidence type="ECO:0000256" key="3">
    <source>
        <dbReference type="ARBA" id="ARBA00022692"/>
    </source>
</evidence>
<feature type="domain" description="Cardiolipin synthase N-terminal" evidence="8">
    <location>
        <begin position="11"/>
        <end position="55"/>
    </location>
</feature>
<name>A0A3N4G8N6_9ACTN</name>
<evidence type="ECO:0000256" key="5">
    <source>
        <dbReference type="ARBA" id="ARBA00023136"/>
    </source>
</evidence>
<keyword evidence="3 7" id="KW-0812">Transmembrane</keyword>
<evidence type="ECO:0000256" key="6">
    <source>
        <dbReference type="SAM" id="MobiDB-lite"/>
    </source>
</evidence>
<evidence type="ECO:0000256" key="1">
    <source>
        <dbReference type="ARBA" id="ARBA00004651"/>
    </source>
</evidence>
<feature type="transmembrane region" description="Helical" evidence="7">
    <location>
        <begin position="32"/>
        <end position="53"/>
    </location>
</feature>
<dbReference type="OrthoDB" id="3298527at2"/>
<dbReference type="RefSeq" id="WP_123931306.1">
    <property type="nucleotide sequence ID" value="NZ_JBPSDP010000010.1"/>
</dbReference>
<evidence type="ECO:0000259" key="8">
    <source>
        <dbReference type="Pfam" id="PF13396"/>
    </source>
</evidence>
<proteinExistence type="predicted"/>